<accession>A0A9X2LCM4</accession>
<evidence type="ECO:0000313" key="1">
    <source>
        <dbReference type="EMBL" id="MCQ8768534.1"/>
    </source>
</evidence>
<comment type="caution">
    <text evidence="1">The sequence shown here is derived from an EMBL/GenBank/DDBJ whole genome shotgun (WGS) entry which is preliminary data.</text>
</comment>
<gene>
    <name evidence="1" type="ORF">NQU55_01885</name>
</gene>
<proteinExistence type="predicted"/>
<dbReference type="Proteomes" id="UP001142374">
    <property type="component" value="Unassembled WGS sequence"/>
</dbReference>
<dbReference type="RefSeq" id="WP_168095003.1">
    <property type="nucleotide sequence ID" value="NZ_JAATER010000337.1"/>
</dbReference>
<sequence length="103" mass="10912">MHLAKGASGEVTVSNYLQGSAPAPRKRTFVGPVSESWQLSDTPSPVVYAPCRASLYAVLSFGLRVNAGTSDTSATTSFLSLESSDESDARVVHHLSWKRCPGA</sequence>
<keyword evidence="2" id="KW-1185">Reference proteome</keyword>
<protein>
    <submittedName>
        <fullName evidence="1">DUF4360 domain-containing protein</fullName>
    </submittedName>
</protein>
<organism evidence="1 2">
    <name type="scientific">Streptomyces telluris</name>
    <dbReference type="NCBI Taxonomy" id="2720021"/>
    <lineage>
        <taxon>Bacteria</taxon>
        <taxon>Bacillati</taxon>
        <taxon>Actinomycetota</taxon>
        <taxon>Actinomycetes</taxon>
        <taxon>Kitasatosporales</taxon>
        <taxon>Streptomycetaceae</taxon>
        <taxon>Streptomyces</taxon>
    </lineage>
</organism>
<dbReference type="Pfam" id="PF14273">
    <property type="entry name" value="DUF4360"/>
    <property type="match status" value="1"/>
</dbReference>
<dbReference type="AlphaFoldDB" id="A0A9X2LCM4"/>
<name>A0A9X2LCM4_9ACTN</name>
<dbReference type="EMBL" id="JANIID010000001">
    <property type="protein sequence ID" value="MCQ8768534.1"/>
    <property type="molecule type" value="Genomic_DNA"/>
</dbReference>
<reference evidence="1" key="1">
    <citation type="submission" date="2022-06" db="EMBL/GenBank/DDBJ databases">
        <title>WGS of actinobacteria.</title>
        <authorList>
            <person name="Thawai C."/>
        </authorList>
    </citation>
    <scope>NUCLEOTIDE SEQUENCE</scope>
    <source>
        <strain evidence="1">AA8</strain>
    </source>
</reference>
<dbReference type="InterPro" id="IPR025649">
    <property type="entry name" value="DUF4360"/>
</dbReference>
<evidence type="ECO:0000313" key="2">
    <source>
        <dbReference type="Proteomes" id="UP001142374"/>
    </source>
</evidence>